<protein>
    <recommendedName>
        <fullName evidence="2">ABM domain-containing protein</fullName>
    </recommendedName>
</protein>
<name>A0ABP9C7L5_9PSEU</name>
<feature type="domain" description="ABM" evidence="2">
    <location>
        <begin position="16"/>
        <end position="67"/>
    </location>
</feature>
<dbReference type="Pfam" id="PF03992">
    <property type="entry name" value="ABM"/>
    <property type="match status" value="1"/>
</dbReference>
<gene>
    <name evidence="3" type="ORF">GCM10023200_49310</name>
</gene>
<evidence type="ECO:0000259" key="2">
    <source>
        <dbReference type="Pfam" id="PF03992"/>
    </source>
</evidence>
<sequence>MLLVCRFAPDDADDPAGFLARARRAVGLLAAQPGCEGVDLGRAIEEPGRWVLVARFATVTAYRRALQPFDVREHVVPFLSEALTDEPAAHERAITAGPDGLTEQPSLLTDR</sequence>
<proteinExistence type="predicted"/>
<feature type="region of interest" description="Disordered" evidence="1">
    <location>
        <begin position="89"/>
        <end position="111"/>
    </location>
</feature>
<dbReference type="EMBL" id="BAABHO010000052">
    <property type="protein sequence ID" value="GAA4805930.1"/>
    <property type="molecule type" value="Genomic_DNA"/>
</dbReference>
<keyword evidence="4" id="KW-1185">Reference proteome</keyword>
<dbReference type="Proteomes" id="UP001500928">
    <property type="component" value="Unassembled WGS sequence"/>
</dbReference>
<evidence type="ECO:0000313" key="3">
    <source>
        <dbReference type="EMBL" id="GAA4805930.1"/>
    </source>
</evidence>
<dbReference type="Gene3D" id="3.30.70.100">
    <property type="match status" value="1"/>
</dbReference>
<dbReference type="InterPro" id="IPR007138">
    <property type="entry name" value="ABM_dom"/>
</dbReference>
<evidence type="ECO:0000313" key="4">
    <source>
        <dbReference type="Proteomes" id="UP001500928"/>
    </source>
</evidence>
<reference evidence="4" key="1">
    <citation type="journal article" date="2019" name="Int. J. Syst. Evol. Microbiol.">
        <title>The Global Catalogue of Microorganisms (GCM) 10K type strain sequencing project: providing services to taxonomists for standard genome sequencing and annotation.</title>
        <authorList>
            <consortium name="The Broad Institute Genomics Platform"/>
            <consortium name="The Broad Institute Genome Sequencing Center for Infectious Disease"/>
            <person name="Wu L."/>
            <person name="Ma J."/>
        </authorList>
    </citation>
    <scope>NUCLEOTIDE SEQUENCE [LARGE SCALE GENOMIC DNA]</scope>
    <source>
        <strain evidence="4">JCM 17979</strain>
    </source>
</reference>
<dbReference type="InterPro" id="IPR011008">
    <property type="entry name" value="Dimeric_a/b-barrel"/>
</dbReference>
<evidence type="ECO:0000256" key="1">
    <source>
        <dbReference type="SAM" id="MobiDB-lite"/>
    </source>
</evidence>
<accession>A0ABP9C7L5</accession>
<organism evidence="3 4">
    <name type="scientific">Actinomycetospora chlora</name>
    <dbReference type="NCBI Taxonomy" id="663608"/>
    <lineage>
        <taxon>Bacteria</taxon>
        <taxon>Bacillati</taxon>
        <taxon>Actinomycetota</taxon>
        <taxon>Actinomycetes</taxon>
        <taxon>Pseudonocardiales</taxon>
        <taxon>Pseudonocardiaceae</taxon>
        <taxon>Actinomycetospora</taxon>
    </lineage>
</organism>
<dbReference type="SUPFAM" id="SSF54909">
    <property type="entry name" value="Dimeric alpha+beta barrel"/>
    <property type="match status" value="1"/>
</dbReference>
<comment type="caution">
    <text evidence="3">The sequence shown here is derived from an EMBL/GenBank/DDBJ whole genome shotgun (WGS) entry which is preliminary data.</text>
</comment>
<dbReference type="RefSeq" id="WP_345421972.1">
    <property type="nucleotide sequence ID" value="NZ_BAABHO010000052.1"/>
</dbReference>